<evidence type="ECO:0000256" key="4">
    <source>
        <dbReference type="ARBA" id="ARBA00023033"/>
    </source>
</evidence>
<comment type="cofactor">
    <cofactor evidence="5">
        <name>FAD</name>
        <dbReference type="ChEBI" id="CHEBI:57692"/>
    </cofactor>
</comment>
<organism evidence="7 8">
    <name type="scientific">Staphylococcus pasteuri_A</name>
    <dbReference type="NCBI Taxonomy" id="3062664"/>
    <lineage>
        <taxon>Bacteria</taxon>
        <taxon>Bacillati</taxon>
        <taxon>Bacillota</taxon>
        <taxon>Bacilli</taxon>
        <taxon>Bacillales</taxon>
        <taxon>Staphylococcaceae</taxon>
        <taxon>Staphylococcus</taxon>
    </lineage>
</organism>
<keyword evidence="5" id="KW-0547">Nucleotide-binding</keyword>
<dbReference type="GO" id="GO:0004497">
    <property type="term" value="F:monooxygenase activity"/>
    <property type="evidence" value="ECO:0007669"/>
    <property type="project" value="UniProtKB-UniRule"/>
</dbReference>
<keyword evidence="8" id="KW-1185">Reference proteome</keyword>
<reference evidence="7" key="1">
    <citation type="submission" date="2023-07" db="EMBL/GenBank/DDBJ databases">
        <title>Genome content predicts the carbon catabolic preferences of heterotrophic bacteria.</title>
        <authorList>
            <person name="Gralka M."/>
        </authorList>
    </citation>
    <scope>NUCLEOTIDE SEQUENCE</scope>
    <source>
        <strain evidence="7">E2R20</strain>
    </source>
</reference>
<comment type="similarity">
    <text evidence="5">Belongs to the aromatic-ring hydroxylase family. TetX subfamily.</text>
</comment>
<keyword evidence="5" id="KW-0963">Cytoplasm</keyword>
<evidence type="ECO:0000259" key="6">
    <source>
        <dbReference type="Pfam" id="PF01494"/>
    </source>
</evidence>
<dbReference type="Pfam" id="PF01494">
    <property type="entry name" value="FAD_binding_3"/>
    <property type="match status" value="1"/>
</dbReference>
<comment type="domain">
    <text evidence="5">Consists of an N-terminal FAD-binding domain with a Rossman fold and a C-terminal substrate-binding domain.</text>
</comment>
<proteinExistence type="inferred from homology"/>
<evidence type="ECO:0000256" key="1">
    <source>
        <dbReference type="ARBA" id="ARBA00022630"/>
    </source>
</evidence>
<feature type="binding site" evidence="5">
    <location>
        <position position="45"/>
    </location>
    <ligand>
        <name>NADPH</name>
        <dbReference type="ChEBI" id="CHEBI:57783"/>
    </ligand>
</feature>
<feature type="binding site" evidence="5">
    <location>
        <position position="108"/>
    </location>
    <ligand>
        <name>FAD</name>
        <dbReference type="ChEBI" id="CHEBI:57692"/>
    </ligand>
</feature>
<dbReference type="GO" id="GO:0046677">
    <property type="term" value="P:response to antibiotic"/>
    <property type="evidence" value="ECO:0007669"/>
    <property type="project" value="InterPro"/>
</dbReference>
<dbReference type="PRINTS" id="PR00420">
    <property type="entry name" value="RNGMNOXGNASE"/>
</dbReference>
<accession>A0AAW7YV16</accession>
<dbReference type="HAMAP" id="MF_00845">
    <property type="entry name" value="TetX_monooxygenase"/>
    <property type="match status" value="1"/>
</dbReference>
<comment type="subcellular location">
    <subcellularLocation>
        <location evidence="5">Cytoplasm</location>
    </subcellularLocation>
</comment>
<evidence type="ECO:0000313" key="7">
    <source>
        <dbReference type="EMBL" id="MDO6574842.1"/>
    </source>
</evidence>
<dbReference type="PANTHER" id="PTHR46972">
    <property type="entry name" value="MONOOXYGENASE ASQM-RELATED"/>
    <property type="match status" value="1"/>
</dbReference>
<comment type="caution">
    <text evidence="7">The sequence shown here is derived from an EMBL/GenBank/DDBJ whole genome shotgun (WGS) entry which is preliminary data.</text>
</comment>
<evidence type="ECO:0000256" key="2">
    <source>
        <dbReference type="ARBA" id="ARBA00022827"/>
    </source>
</evidence>
<dbReference type="InterPro" id="IPR002938">
    <property type="entry name" value="FAD-bd"/>
</dbReference>
<keyword evidence="3 5" id="KW-0560">Oxidoreductase</keyword>
<dbReference type="AlphaFoldDB" id="A0AAW7YV16"/>
<feature type="domain" description="FAD-binding" evidence="6">
    <location>
        <begin position="10"/>
        <end position="348"/>
    </location>
</feature>
<comment type="subunit">
    <text evidence="5">Monomer.</text>
</comment>
<dbReference type="RefSeq" id="WP_046467109.1">
    <property type="nucleotide sequence ID" value="NZ_JAUOQO010000014.1"/>
</dbReference>
<comment type="function">
    <text evidence="5">An FAD-requiring monooxygenase active on some tetracycline antibiotic derivatives, which leads to their inactivation. Hydroxylates carbon 11a of tetracycline and some analogs.</text>
</comment>
<keyword evidence="5" id="KW-0521">NADP</keyword>
<evidence type="ECO:0000256" key="3">
    <source>
        <dbReference type="ARBA" id="ARBA00023002"/>
    </source>
</evidence>
<dbReference type="InterPro" id="IPR036188">
    <property type="entry name" value="FAD/NAD-bd_sf"/>
</dbReference>
<dbReference type="SUPFAM" id="SSF51905">
    <property type="entry name" value="FAD/NAD(P)-binding domain"/>
    <property type="match status" value="1"/>
</dbReference>
<evidence type="ECO:0000313" key="8">
    <source>
        <dbReference type="Proteomes" id="UP001170310"/>
    </source>
</evidence>
<protein>
    <recommendedName>
        <fullName evidence="5">Flavin-dependent monooxygenase</fullName>
    </recommendedName>
    <alternativeName>
        <fullName evidence="5">TetX monooxygenase</fullName>
        <shortName evidence="5">TetX</shortName>
        <ecNumber evidence="5">1.14.13.-</ecNumber>
    </alternativeName>
</protein>
<feature type="binding site" evidence="5">
    <location>
        <position position="52"/>
    </location>
    <ligand>
        <name>FAD</name>
        <dbReference type="ChEBI" id="CHEBI:57692"/>
    </ligand>
</feature>
<feature type="binding site" evidence="5">
    <location>
        <position position="300"/>
    </location>
    <ligand>
        <name>FAD</name>
        <dbReference type="ChEBI" id="CHEBI:57692"/>
    </ligand>
</feature>
<comment type="catalytic activity">
    <reaction evidence="5">
        <text>a tetracycline + NADPH + O2 + H(+) = an 11a-hydroxytetracycline + NADP(+) + H2O</text>
        <dbReference type="Rhea" id="RHEA:61444"/>
        <dbReference type="ChEBI" id="CHEBI:15377"/>
        <dbReference type="ChEBI" id="CHEBI:15378"/>
        <dbReference type="ChEBI" id="CHEBI:15379"/>
        <dbReference type="ChEBI" id="CHEBI:57783"/>
        <dbReference type="ChEBI" id="CHEBI:58349"/>
        <dbReference type="ChEBI" id="CHEBI:144644"/>
        <dbReference type="ChEBI" id="CHEBI:144645"/>
    </reaction>
</comment>
<dbReference type="Proteomes" id="UP001170310">
    <property type="component" value="Unassembled WGS sequence"/>
</dbReference>
<dbReference type="Gene3D" id="3.50.50.60">
    <property type="entry name" value="FAD/NAD(P)-binding domain"/>
    <property type="match status" value="1"/>
</dbReference>
<dbReference type="GO" id="GO:0005737">
    <property type="term" value="C:cytoplasm"/>
    <property type="evidence" value="ECO:0007669"/>
    <property type="project" value="UniProtKB-SubCell"/>
</dbReference>
<dbReference type="EMBL" id="JAUOQO010000014">
    <property type="protein sequence ID" value="MDO6574842.1"/>
    <property type="molecule type" value="Genomic_DNA"/>
</dbReference>
<gene>
    <name evidence="7" type="ORF">Q4528_11960</name>
</gene>
<sequence length="379" mass="41763">MNIKDSNNPITIIGGGIGGLTLARVLYVNGIPAKVYESDASRDARTQGGQLDIHEYNGQVALEKANLLDEFQSIIQKGADASRIVNHNGDILLDLPDDESNGRPEVLRGDLRDILIDSLPHDMIVWNKKVDHVEKLDTTQYKVVFRDETSVTTDKLIGADGAWSKVRNILTDIKPYYSGYTFIETYLYDVDNQYPKTAQKVGKGAMYALSPSKGIVAHREAGDILHTYVQMKCDIEWIDSIDFANGEIATKTIAAEFEGWSPEVTALITEADSSITPRKINALPDTHRWERQSGVTLIGDAAHLMAPSGEGANLAMLDGAELAELIAEHSNNFDKAIELYEAKMFPRSEAEAKESHELLDICLGENSPQSLVDLFKSAQ</sequence>
<dbReference type="PANTHER" id="PTHR46972:SF1">
    <property type="entry name" value="FAD DEPENDENT OXIDOREDUCTASE DOMAIN-CONTAINING PROTEIN"/>
    <property type="match status" value="1"/>
</dbReference>
<name>A0AAW7YV16_9STAP</name>
<keyword evidence="1 5" id="KW-0285">Flavoprotein</keyword>
<evidence type="ECO:0000256" key="5">
    <source>
        <dbReference type="HAMAP-Rule" id="MF_00845"/>
    </source>
</evidence>
<keyword evidence="4 5" id="KW-0503">Monooxygenase</keyword>
<dbReference type="GO" id="GO:0071949">
    <property type="term" value="F:FAD binding"/>
    <property type="evidence" value="ECO:0007669"/>
    <property type="project" value="InterPro"/>
</dbReference>
<dbReference type="InterPro" id="IPR043683">
    <property type="entry name" value="TetX_monooxygenase"/>
</dbReference>
<dbReference type="EC" id="1.14.13.-" evidence="5"/>
<keyword evidence="2 5" id="KW-0274">FAD</keyword>